<feature type="chain" id="PRO_5046031182" evidence="1">
    <location>
        <begin position="21"/>
        <end position="208"/>
    </location>
</feature>
<dbReference type="Gene3D" id="2.170.15.10">
    <property type="entry name" value="Proaerolysin, chain A, domain 3"/>
    <property type="match status" value="1"/>
</dbReference>
<gene>
    <name evidence="2" type="ORF">AAF712_003439</name>
</gene>
<keyword evidence="1" id="KW-0732">Signal</keyword>
<feature type="signal peptide" evidence="1">
    <location>
        <begin position="1"/>
        <end position="20"/>
    </location>
</feature>
<proteinExistence type="predicted"/>
<dbReference type="SUPFAM" id="SSF56973">
    <property type="entry name" value="Aerolisin/ETX pore-forming domain"/>
    <property type="match status" value="1"/>
</dbReference>
<evidence type="ECO:0000256" key="1">
    <source>
        <dbReference type="SAM" id="SignalP"/>
    </source>
</evidence>
<dbReference type="Proteomes" id="UP001437256">
    <property type="component" value="Unassembled WGS sequence"/>
</dbReference>
<organism evidence="2 3">
    <name type="scientific">Marasmius tenuissimus</name>
    <dbReference type="NCBI Taxonomy" id="585030"/>
    <lineage>
        <taxon>Eukaryota</taxon>
        <taxon>Fungi</taxon>
        <taxon>Dikarya</taxon>
        <taxon>Basidiomycota</taxon>
        <taxon>Agaricomycotina</taxon>
        <taxon>Agaricomycetes</taxon>
        <taxon>Agaricomycetidae</taxon>
        <taxon>Agaricales</taxon>
        <taxon>Marasmiineae</taxon>
        <taxon>Marasmiaceae</taxon>
        <taxon>Marasmius</taxon>
    </lineage>
</organism>
<keyword evidence="3" id="KW-1185">Reference proteome</keyword>
<evidence type="ECO:0000313" key="3">
    <source>
        <dbReference type="Proteomes" id="UP001437256"/>
    </source>
</evidence>
<accession>A0ABR3A8X3</accession>
<dbReference type="EMBL" id="JBBXMP010000012">
    <property type="protein sequence ID" value="KAL0069414.1"/>
    <property type="molecule type" value="Genomic_DNA"/>
</dbReference>
<evidence type="ECO:0000313" key="2">
    <source>
        <dbReference type="EMBL" id="KAL0069414.1"/>
    </source>
</evidence>
<name>A0ABR3A8X3_9AGAR</name>
<comment type="caution">
    <text evidence="2">The sequence shown here is derived from an EMBL/GenBank/DDBJ whole genome shotgun (WGS) entry which is preliminary data.</text>
</comment>
<reference evidence="2 3" key="1">
    <citation type="submission" date="2024-05" db="EMBL/GenBank/DDBJ databases">
        <title>A draft genome resource for the thread blight pathogen Marasmius tenuissimus strain MS-2.</title>
        <authorList>
            <person name="Yulfo-Soto G.E."/>
            <person name="Baruah I.K."/>
            <person name="Amoako-Attah I."/>
            <person name="Bukari Y."/>
            <person name="Meinhardt L.W."/>
            <person name="Bailey B.A."/>
            <person name="Cohen S.P."/>
        </authorList>
    </citation>
    <scope>NUCLEOTIDE SEQUENCE [LARGE SCALE GENOMIC DNA]</scope>
    <source>
        <strain evidence="2 3">MS-2</strain>
    </source>
</reference>
<sequence length="208" mass="22562">MQLSRTPFLTLLTIVVLASGATVEKRKNVDRPDPASPDHCPGLKTGDADRCTFENAQAGPDKILTQIVGDPVDNCKGGTTDLKTTIGGDKSISQTWKYGVSVGFEADGGDELPIGASFESSDSWSNTETKMFRQNIEVTIKPGQKAALIAKITAKTFVGRLRINYGDPTGEAGKNDYHYEWYNNGVGSVQPTDQVVYDQRIVNCDQDI</sequence>
<protein>
    <submittedName>
        <fullName evidence="2">Uncharacterized protein</fullName>
    </submittedName>
</protein>